<evidence type="ECO:0000256" key="7">
    <source>
        <dbReference type="HAMAP-Rule" id="MF_02065"/>
    </source>
</evidence>
<comment type="similarity">
    <text evidence="7">Belongs to the transglycosylase MltG family.</text>
</comment>
<organism evidence="8 9">
    <name type="scientific">Paroceanicella profunda</name>
    <dbReference type="NCBI Taxonomy" id="2579971"/>
    <lineage>
        <taxon>Bacteria</taxon>
        <taxon>Pseudomonadati</taxon>
        <taxon>Pseudomonadota</taxon>
        <taxon>Alphaproteobacteria</taxon>
        <taxon>Rhodobacterales</taxon>
        <taxon>Paracoccaceae</taxon>
        <taxon>Paroceanicella</taxon>
    </lineage>
</organism>
<sequence>MRHIAANGLNLLIAVLLVVLGIIGWGVSAFRGAGPLQQETIVVLDRGDSLPVITEKLEQDGAISNGTIFRIGARYTKTATTLKFGEYAIPAGASMEDILAILSSGKSILHPITIPEGFTSFQVVQRLDEADFLSGEITTVPPEGMLAPDTYNLQRGTPRQTVIDQMMAAQKRILAAAWEGRQADLPLDTPEEALVLASIVEKETGIPGERPEVASVFINRLRAGMRLETDPTVIYGITGGKEVLDRGLRRSELQTRTPYNTYMIDGLPPTPIANPGRAAIAAVMQPAKTDYLFFVADGSGGHVFSSTLREHNRNVAEWRRIERQRQSEQN</sequence>
<evidence type="ECO:0000256" key="5">
    <source>
        <dbReference type="ARBA" id="ARBA00023239"/>
    </source>
</evidence>
<evidence type="ECO:0000256" key="4">
    <source>
        <dbReference type="ARBA" id="ARBA00023136"/>
    </source>
</evidence>
<dbReference type="Gene3D" id="3.30.160.60">
    <property type="entry name" value="Classic Zinc Finger"/>
    <property type="match status" value="1"/>
</dbReference>
<dbReference type="Proteomes" id="UP000305888">
    <property type="component" value="Chromosome"/>
</dbReference>
<keyword evidence="4 7" id="KW-0472">Membrane</keyword>
<keyword evidence="3 7" id="KW-1133">Transmembrane helix</keyword>
<reference evidence="8 9" key="1">
    <citation type="submission" date="2019-06" db="EMBL/GenBank/DDBJ databases">
        <title>Genome sequence of Rhodobacteraceae bacterium D4M1.</title>
        <authorList>
            <person name="Cao J."/>
        </authorList>
    </citation>
    <scope>NUCLEOTIDE SEQUENCE [LARGE SCALE GENOMIC DNA]</scope>
    <source>
        <strain evidence="8 9">D4M1</strain>
    </source>
</reference>
<evidence type="ECO:0000256" key="6">
    <source>
        <dbReference type="ARBA" id="ARBA00023316"/>
    </source>
</evidence>
<protein>
    <recommendedName>
        <fullName evidence="7">Endolytic murein transglycosylase</fullName>
        <ecNumber evidence="7">4.2.2.29</ecNumber>
    </recommendedName>
    <alternativeName>
        <fullName evidence="7">Peptidoglycan lytic transglycosylase</fullName>
    </alternativeName>
    <alternativeName>
        <fullName evidence="7">Peptidoglycan polymerization terminase</fullName>
    </alternativeName>
</protein>
<keyword evidence="6 7" id="KW-0961">Cell wall biogenesis/degradation</keyword>
<dbReference type="GO" id="GO:0009252">
    <property type="term" value="P:peptidoglycan biosynthetic process"/>
    <property type="evidence" value="ECO:0007669"/>
    <property type="project" value="UniProtKB-UniRule"/>
</dbReference>
<evidence type="ECO:0000313" key="8">
    <source>
        <dbReference type="EMBL" id="QDL93088.1"/>
    </source>
</evidence>
<evidence type="ECO:0000256" key="2">
    <source>
        <dbReference type="ARBA" id="ARBA00022692"/>
    </source>
</evidence>
<dbReference type="GO" id="GO:0071555">
    <property type="term" value="P:cell wall organization"/>
    <property type="evidence" value="ECO:0007669"/>
    <property type="project" value="UniProtKB-KW"/>
</dbReference>
<evidence type="ECO:0000256" key="1">
    <source>
        <dbReference type="ARBA" id="ARBA00022475"/>
    </source>
</evidence>
<dbReference type="Gene3D" id="3.30.1490.480">
    <property type="entry name" value="Endolytic murein transglycosylase"/>
    <property type="match status" value="1"/>
</dbReference>
<dbReference type="GO" id="GO:0008932">
    <property type="term" value="F:lytic endotransglycosylase activity"/>
    <property type="evidence" value="ECO:0007669"/>
    <property type="project" value="UniProtKB-UniRule"/>
</dbReference>
<dbReference type="FunFam" id="3.30.160.60:FF:000242">
    <property type="entry name" value="Endolytic murein transglycosylase"/>
    <property type="match status" value="1"/>
</dbReference>
<dbReference type="EMBL" id="CP040818">
    <property type="protein sequence ID" value="QDL93088.1"/>
    <property type="molecule type" value="Genomic_DNA"/>
</dbReference>
<dbReference type="PANTHER" id="PTHR30518">
    <property type="entry name" value="ENDOLYTIC MUREIN TRANSGLYCOSYLASE"/>
    <property type="match status" value="1"/>
</dbReference>
<keyword evidence="9" id="KW-1185">Reference proteome</keyword>
<dbReference type="GO" id="GO:0005886">
    <property type="term" value="C:plasma membrane"/>
    <property type="evidence" value="ECO:0007669"/>
    <property type="project" value="UniProtKB-UniRule"/>
</dbReference>
<dbReference type="AlphaFoldDB" id="A0A5B8FIH9"/>
<dbReference type="NCBIfam" id="TIGR00247">
    <property type="entry name" value="endolytic transglycosylase MltG"/>
    <property type="match status" value="1"/>
</dbReference>
<comment type="catalytic activity">
    <reaction evidence="7">
        <text>a peptidoglycan chain = a peptidoglycan chain with N-acetyl-1,6-anhydromuramyl-[peptide] at the reducing end + a peptidoglycan chain with N-acetylglucosamine at the non-reducing end.</text>
        <dbReference type="EC" id="4.2.2.29"/>
    </reaction>
</comment>
<keyword evidence="2 7" id="KW-0812">Transmembrane</keyword>
<evidence type="ECO:0000313" key="9">
    <source>
        <dbReference type="Proteomes" id="UP000305888"/>
    </source>
</evidence>
<dbReference type="InterPro" id="IPR003770">
    <property type="entry name" value="MLTG-like"/>
</dbReference>
<gene>
    <name evidence="7 8" type="primary">mltG</name>
    <name evidence="8" type="ORF">FDP22_15630</name>
</gene>
<name>A0A5B8FIH9_9RHOB</name>
<feature type="site" description="Important for catalytic activity" evidence="7">
    <location>
        <position position="203"/>
    </location>
</feature>
<dbReference type="RefSeq" id="WP_138575069.1">
    <property type="nucleotide sequence ID" value="NZ_CP040818.1"/>
</dbReference>
<dbReference type="HAMAP" id="MF_02065">
    <property type="entry name" value="MltG"/>
    <property type="match status" value="1"/>
</dbReference>
<dbReference type="EC" id="4.2.2.29" evidence="7"/>
<keyword evidence="5 7" id="KW-0456">Lyase</keyword>
<dbReference type="CDD" id="cd08010">
    <property type="entry name" value="MltG_like"/>
    <property type="match status" value="1"/>
</dbReference>
<proteinExistence type="inferred from homology"/>
<dbReference type="PANTHER" id="PTHR30518:SF2">
    <property type="entry name" value="ENDOLYTIC MUREIN TRANSGLYCOSYLASE"/>
    <property type="match status" value="1"/>
</dbReference>
<dbReference type="OrthoDB" id="9814591at2"/>
<dbReference type="KEGG" id="ppru:FDP22_15630"/>
<comment type="function">
    <text evidence="7">Functions as a peptidoglycan terminase that cleaves nascent peptidoglycan strands endolytically to terminate their elongation.</text>
</comment>
<keyword evidence="7" id="KW-0997">Cell inner membrane</keyword>
<accession>A0A5B8FIH9</accession>
<dbReference type="Pfam" id="PF02618">
    <property type="entry name" value="YceG"/>
    <property type="match status" value="1"/>
</dbReference>
<keyword evidence="1 7" id="KW-1003">Cell membrane</keyword>
<evidence type="ECO:0000256" key="3">
    <source>
        <dbReference type="ARBA" id="ARBA00022989"/>
    </source>
</evidence>